<sequence>MRSPENQVDMSVHEAIHEGKQNEKYVYPKTATKNSKNYKQIAHTAFDYTTAPYISPPVVPKSSPPIANIIKPKIINSPFNNGNTKRITSSIVNERITNERLSTTAKTTYFGVDDSYYKSNRSDYTRSPDSIIDYNRSKSLPPFDRSDDSFYSIPKSKDSLQSGSSTKVTSPVLTTSEQIEMAKRIQSEMQTWKFKNGKQIPWKESNVDEDDYHSEKSYKYGLANREASYMDSAYESTKGYYTPTSTSQPRMVTTFEAVPAYAVLEDDNLVRNAYSEERSKKTTTPVTKKVRTHETIISQVIETEQRRVVKSGTKSVSSTVKTPDQVSSHTKTTSYKSHDVDTSKPKEKVESIVVEKRKVNKSPQYESSNIKSSVDTLSTVKTVKSSPKQAKTFTPVALTFSSQSEIIISKQPSSGTTSIQEDTKAPTKTESMSATSQINTETSVYTPPRKFELIKFDDGNDKGNKSSYVSTYESQESSVTNYVTNKQNDKKQESMEHLSKVEKIVPYNDSSDKNKFATNQITRNVVIEEFINSQTTILSKVKRIPQQKEKTTETSSISTQTFAEPTKLGKTEDLILIPLKNKPIVPSIKMETAEISVCHNISKEQKIPRYQPSPIIPIPNVYSEEKIIKFVDAPSKPSRTQDTLSNVSKITTTTTTEQINHVISHTKIQPIQPAAASPIITTPQLAKPQTKDVTTNTETVETTRSNSPDWQTEFEETILTEKFDKEVPATEISDEIVKTVIDKVVDNMMQEKSSKKVTTTKQSSQVSYGYTAMNSSYQNTKKIEMPVTQKQIVLDDKYNYSKDTNISNNTYSNSTNMKTSDYVSTIKPRTSAIGLSQGSGGYDNYGVVSRVVTSHSSSTSAGMSPFAQNAAINIRDTREREKKEMSDLNDRLATYIEKVRFLEAQNRKLAADLDLLRSKFGKGTVTVRGMYEKELEQARRIIEESKDDRVSLDKSINGLLEEIETYKMKYEETKMLRNSDRKIIEDLIHTLTKIQSETQNVHKLIDNLNDDVLKMKRENGDLLQELQRTRNDVDQETLNRIDYQNQVTTLLEEISFIVRANKQEILDLQAMAYRDTTTENREYFKSELSAAMRDIREEYDQVCNAQRTDIESWYRIKIQEIQTKFNHKNMEQSYAKEEVRKLRSQLGEIRGRLADLESRNAILEKQQEELSYQISDDQRTYEASITDRDEQIRKMRSEHEALMVELQALLDKKQTLDAEIAMYRKMLDGEENRAGLRLLAEQVAKTRGFSQSSETETVRLIKGEHTSRSGFSRSAKGNVSIVEANMDGKCIVLENSNRSKEENIGGWKIKRIVGGSEPRDIVVTFPKDLILKPMSSVKIFARNAGVHRPPESLVTDEESFGSGNHVQTFLFNKAGEERATLLQRANLTVS</sequence>
<dbReference type="Proteomes" id="UP000095286">
    <property type="component" value="Unplaced"/>
</dbReference>
<organism evidence="1 2">
    <name type="scientific">Rhabditophanes sp. KR3021</name>
    <dbReference type="NCBI Taxonomy" id="114890"/>
    <lineage>
        <taxon>Eukaryota</taxon>
        <taxon>Metazoa</taxon>
        <taxon>Ecdysozoa</taxon>
        <taxon>Nematoda</taxon>
        <taxon>Chromadorea</taxon>
        <taxon>Rhabditida</taxon>
        <taxon>Tylenchina</taxon>
        <taxon>Panagrolaimomorpha</taxon>
        <taxon>Strongyloidoidea</taxon>
        <taxon>Alloionematidae</taxon>
        <taxon>Rhabditophanes</taxon>
    </lineage>
</organism>
<evidence type="ECO:0000313" key="2">
    <source>
        <dbReference type="WBParaSite" id="RSKR_0000834900.1"/>
    </source>
</evidence>
<dbReference type="WBParaSite" id="RSKR_0000834900.1">
    <property type="protein sequence ID" value="RSKR_0000834900.1"/>
    <property type="gene ID" value="RSKR_0000834900"/>
</dbReference>
<name>A0AC35U8H9_9BILA</name>
<reference evidence="2" key="1">
    <citation type="submission" date="2016-11" db="UniProtKB">
        <authorList>
            <consortium name="WormBaseParasite"/>
        </authorList>
    </citation>
    <scope>IDENTIFICATION</scope>
    <source>
        <strain evidence="2">KR3021</strain>
    </source>
</reference>
<accession>A0AC35U8H9</accession>
<proteinExistence type="predicted"/>
<evidence type="ECO:0000313" key="1">
    <source>
        <dbReference type="Proteomes" id="UP000095286"/>
    </source>
</evidence>
<protein>
    <submittedName>
        <fullName evidence="2">ASD2 domain-containing protein</fullName>
    </submittedName>
</protein>